<comment type="caution">
    <text evidence="2">The sequence shown here is derived from an EMBL/GenBank/DDBJ whole genome shotgun (WGS) entry which is preliminary data.</text>
</comment>
<dbReference type="GO" id="GO:0016779">
    <property type="term" value="F:nucleotidyltransferase activity"/>
    <property type="evidence" value="ECO:0007669"/>
    <property type="project" value="TreeGrafter"/>
</dbReference>
<dbReference type="GO" id="GO:0008641">
    <property type="term" value="F:ubiquitin-like modifier activating enzyme activity"/>
    <property type="evidence" value="ECO:0007669"/>
    <property type="project" value="InterPro"/>
</dbReference>
<proteinExistence type="predicted"/>
<accession>X1MTR7</accession>
<dbReference type="PANTHER" id="PTHR10953:SF102">
    <property type="entry name" value="ADENYLYLTRANSFERASE AND SULFURTRANSFERASE MOCS3"/>
    <property type="match status" value="1"/>
</dbReference>
<dbReference type="PANTHER" id="PTHR10953">
    <property type="entry name" value="UBIQUITIN-ACTIVATING ENZYME E1"/>
    <property type="match status" value="1"/>
</dbReference>
<dbReference type="SUPFAM" id="SSF69572">
    <property type="entry name" value="Activating enzymes of the ubiquitin-like proteins"/>
    <property type="match status" value="1"/>
</dbReference>
<sequence>LLRSKVVIAGAGGLGGTVTELLARMGVGHLIVVDGDSFEDSNINRHLLCQEKNLRQNKAQAAVERVGQINSGVEVTSFSHPVSEENASQLIKGSNVIVDALGEIGTRFILEAASKKEGLPLVHGAIAGFYGQVTTILPEDEGLIRIYGSREKAPQVGSETDLGTPPTTASIVASFQAQEVIKVLLGTDKLLRNRLLSIDAESGNIEIISLSP</sequence>
<organism evidence="2">
    <name type="scientific">marine sediment metagenome</name>
    <dbReference type="NCBI Taxonomy" id="412755"/>
    <lineage>
        <taxon>unclassified sequences</taxon>
        <taxon>metagenomes</taxon>
        <taxon>ecological metagenomes</taxon>
    </lineage>
</organism>
<dbReference type="CDD" id="cd00757">
    <property type="entry name" value="ThiF_MoeB_HesA_family"/>
    <property type="match status" value="1"/>
</dbReference>
<dbReference type="AlphaFoldDB" id="X1MTR7"/>
<dbReference type="GO" id="GO:0004792">
    <property type="term" value="F:thiosulfate-cyanide sulfurtransferase activity"/>
    <property type="evidence" value="ECO:0007669"/>
    <property type="project" value="TreeGrafter"/>
</dbReference>
<dbReference type="EMBL" id="BARV01007572">
    <property type="protein sequence ID" value="GAI09794.1"/>
    <property type="molecule type" value="Genomic_DNA"/>
</dbReference>
<dbReference type="GO" id="GO:0005737">
    <property type="term" value="C:cytoplasm"/>
    <property type="evidence" value="ECO:0007669"/>
    <property type="project" value="TreeGrafter"/>
</dbReference>
<dbReference type="Gene3D" id="3.40.50.720">
    <property type="entry name" value="NAD(P)-binding Rossmann-like Domain"/>
    <property type="match status" value="1"/>
</dbReference>
<feature type="non-terminal residue" evidence="2">
    <location>
        <position position="1"/>
    </location>
</feature>
<evidence type="ECO:0000259" key="1">
    <source>
        <dbReference type="Pfam" id="PF00899"/>
    </source>
</evidence>
<evidence type="ECO:0000313" key="2">
    <source>
        <dbReference type="EMBL" id="GAI09794.1"/>
    </source>
</evidence>
<feature type="domain" description="THIF-type NAD/FAD binding fold" evidence="1">
    <location>
        <begin position="1"/>
        <end position="210"/>
    </location>
</feature>
<dbReference type="InterPro" id="IPR000594">
    <property type="entry name" value="ThiF_NAD_FAD-bd"/>
</dbReference>
<name>X1MTR7_9ZZZZ</name>
<dbReference type="InterPro" id="IPR045886">
    <property type="entry name" value="ThiF/MoeB/HesA"/>
</dbReference>
<dbReference type="InterPro" id="IPR035985">
    <property type="entry name" value="Ubiquitin-activating_enz"/>
</dbReference>
<dbReference type="Pfam" id="PF00899">
    <property type="entry name" value="ThiF"/>
    <property type="match status" value="1"/>
</dbReference>
<protein>
    <recommendedName>
        <fullName evidence="1">THIF-type NAD/FAD binding fold domain-containing protein</fullName>
    </recommendedName>
</protein>
<gene>
    <name evidence="2" type="ORF">S06H3_15389</name>
</gene>
<reference evidence="2" key="1">
    <citation type="journal article" date="2014" name="Front. Microbiol.">
        <title>High frequency of phylogenetically diverse reductive dehalogenase-homologous genes in deep subseafloor sedimentary metagenomes.</title>
        <authorList>
            <person name="Kawai M."/>
            <person name="Futagami T."/>
            <person name="Toyoda A."/>
            <person name="Takaki Y."/>
            <person name="Nishi S."/>
            <person name="Hori S."/>
            <person name="Arai W."/>
            <person name="Tsubouchi T."/>
            <person name="Morono Y."/>
            <person name="Uchiyama I."/>
            <person name="Ito T."/>
            <person name="Fujiyama A."/>
            <person name="Inagaki F."/>
            <person name="Takami H."/>
        </authorList>
    </citation>
    <scope>NUCLEOTIDE SEQUENCE</scope>
    <source>
        <strain evidence="2">Expedition CK06-06</strain>
    </source>
</reference>